<dbReference type="EC" id="2.7.6.3" evidence="3"/>
<dbReference type="SUPFAM" id="SSF55083">
    <property type="entry name" value="6-hydroxymethyl-7,8-dihydropterin pyrophosphokinase, HPPK"/>
    <property type="match status" value="1"/>
</dbReference>
<dbReference type="UniPathway" id="UPA00077">
    <property type="reaction ID" value="UER00155"/>
</dbReference>
<comment type="catalytic activity">
    <reaction evidence="1">
        <text>6-hydroxymethyl-7,8-dihydropterin + ATP = (7,8-dihydropterin-6-yl)methyl diphosphate + AMP + H(+)</text>
        <dbReference type="Rhea" id="RHEA:11412"/>
        <dbReference type="ChEBI" id="CHEBI:15378"/>
        <dbReference type="ChEBI" id="CHEBI:30616"/>
        <dbReference type="ChEBI" id="CHEBI:44841"/>
        <dbReference type="ChEBI" id="CHEBI:72950"/>
        <dbReference type="ChEBI" id="CHEBI:456215"/>
        <dbReference type="EC" id="2.7.6.3"/>
    </reaction>
</comment>
<keyword evidence="5" id="KW-0547">Nucleotide-binding</keyword>
<reference evidence="10 11" key="1">
    <citation type="submission" date="2016-10" db="EMBL/GenBank/DDBJ databases">
        <authorList>
            <person name="de Groot N.N."/>
        </authorList>
    </citation>
    <scope>NUCLEOTIDE SEQUENCE [LARGE SCALE GENOMIC DNA]</scope>
    <source>
        <strain evidence="10 11">Sb04</strain>
    </source>
</reference>
<dbReference type="CDD" id="cd00483">
    <property type="entry name" value="HPPK"/>
    <property type="match status" value="1"/>
</dbReference>
<evidence type="ECO:0000256" key="1">
    <source>
        <dbReference type="ARBA" id="ARBA00000198"/>
    </source>
</evidence>
<keyword evidence="6 10" id="KW-0418">Kinase</keyword>
<dbReference type="Proteomes" id="UP000183816">
    <property type="component" value="Unassembled WGS sequence"/>
</dbReference>
<protein>
    <recommendedName>
        <fullName evidence="3">2-amino-4-hydroxy-6-hydroxymethyldihydropteridine diphosphokinase</fullName>
        <ecNumber evidence="3">2.7.6.3</ecNumber>
    </recommendedName>
</protein>
<keyword evidence="4" id="KW-0808">Transferase</keyword>
<sequence length="159" mass="18113">MTKVYLSLGSNIGDKKAYLDAALDRLNQLPQTSVTLVSSFYETAAWGKTDQDDFLNICCELETSLSAQQLLLDCQQIEKDLDRVRHEHWGPRTIDIDILLYGTERIETDNLKVPHPYMTERAFVLVPLHEIAPSLKLCGESITSYLKTLNLEEVRKLQS</sequence>
<dbReference type="GO" id="GO:0016301">
    <property type="term" value="F:kinase activity"/>
    <property type="evidence" value="ECO:0007669"/>
    <property type="project" value="UniProtKB-KW"/>
</dbReference>
<dbReference type="Pfam" id="PF01288">
    <property type="entry name" value="HPPK"/>
    <property type="match status" value="1"/>
</dbReference>
<dbReference type="NCBIfam" id="TIGR01498">
    <property type="entry name" value="folK"/>
    <property type="match status" value="1"/>
</dbReference>
<dbReference type="InterPro" id="IPR000550">
    <property type="entry name" value="Hppk"/>
</dbReference>
<dbReference type="GO" id="GO:0005524">
    <property type="term" value="F:ATP binding"/>
    <property type="evidence" value="ECO:0007669"/>
    <property type="project" value="UniProtKB-KW"/>
</dbReference>
<dbReference type="PANTHER" id="PTHR43071:SF1">
    <property type="entry name" value="2-AMINO-4-HYDROXY-6-HYDROXYMETHYLDIHYDROPTERIDINE PYROPHOSPHOKINASE"/>
    <property type="match status" value="1"/>
</dbReference>
<evidence type="ECO:0000256" key="6">
    <source>
        <dbReference type="ARBA" id="ARBA00022777"/>
    </source>
</evidence>
<feature type="domain" description="7,8-dihydro-6-hydroxymethylpterin-pyrophosphokinase" evidence="9">
    <location>
        <begin position="88"/>
        <end position="99"/>
    </location>
</feature>
<evidence type="ECO:0000256" key="4">
    <source>
        <dbReference type="ARBA" id="ARBA00022679"/>
    </source>
</evidence>
<dbReference type="Gene3D" id="3.30.70.560">
    <property type="entry name" value="7,8-Dihydro-6-hydroxymethylpterin-pyrophosphokinase HPPK"/>
    <property type="match status" value="1"/>
</dbReference>
<dbReference type="GO" id="GO:0046654">
    <property type="term" value="P:tetrahydrofolate biosynthetic process"/>
    <property type="evidence" value="ECO:0007669"/>
    <property type="project" value="UniProtKB-UniPathway"/>
</dbReference>
<keyword evidence="8" id="KW-0289">Folate biosynthesis</keyword>
<dbReference type="EMBL" id="FNJK01000001">
    <property type="protein sequence ID" value="SDO57319.1"/>
    <property type="molecule type" value="Genomic_DNA"/>
</dbReference>
<dbReference type="GO" id="GO:0046656">
    <property type="term" value="P:folic acid biosynthetic process"/>
    <property type="evidence" value="ECO:0007669"/>
    <property type="project" value="UniProtKB-KW"/>
</dbReference>
<accession>A0A1H0KN13</accession>
<evidence type="ECO:0000256" key="5">
    <source>
        <dbReference type="ARBA" id="ARBA00022741"/>
    </source>
</evidence>
<evidence type="ECO:0000256" key="2">
    <source>
        <dbReference type="ARBA" id="ARBA00005051"/>
    </source>
</evidence>
<name>A0A1H0KN13_STREI</name>
<dbReference type="AlphaFoldDB" id="A0A1H0KN13"/>
<dbReference type="PROSITE" id="PS00794">
    <property type="entry name" value="HPPK"/>
    <property type="match status" value="1"/>
</dbReference>
<dbReference type="RefSeq" id="WP_074481695.1">
    <property type="nucleotide sequence ID" value="NZ_FNJK01000001.1"/>
</dbReference>
<evidence type="ECO:0000256" key="3">
    <source>
        <dbReference type="ARBA" id="ARBA00013253"/>
    </source>
</evidence>
<evidence type="ECO:0000259" key="9">
    <source>
        <dbReference type="PROSITE" id="PS00794"/>
    </source>
</evidence>
<comment type="pathway">
    <text evidence="2">Cofactor biosynthesis; tetrahydrofolate biosynthesis; 2-amino-4-hydroxy-6-hydroxymethyl-7,8-dihydropteridine diphosphate from 7,8-dihydroneopterin triphosphate: step 4/4.</text>
</comment>
<evidence type="ECO:0000256" key="7">
    <source>
        <dbReference type="ARBA" id="ARBA00022840"/>
    </source>
</evidence>
<dbReference type="OrthoDB" id="9808041at2"/>
<gene>
    <name evidence="10" type="ORF">SAMN05216347_101446</name>
</gene>
<evidence type="ECO:0000313" key="11">
    <source>
        <dbReference type="Proteomes" id="UP000183816"/>
    </source>
</evidence>
<proteinExistence type="predicted"/>
<dbReference type="GO" id="GO:0003848">
    <property type="term" value="F:2-amino-4-hydroxy-6-hydroxymethyldihydropteridine diphosphokinase activity"/>
    <property type="evidence" value="ECO:0007669"/>
    <property type="project" value="UniProtKB-EC"/>
</dbReference>
<dbReference type="InterPro" id="IPR035907">
    <property type="entry name" value="Hppk_sf"/>
</dbReference>
<evidence type="ECO:0000256" key="8">
    <source>
        <dbReference type="ARBA" id="ARBA00022909"/>
    </source>
</evidence>
<dbReference type="PANTHER" id="PTHR43071">
    <property type="entry name" value="2-AMINO-4-HYDROXY-6-HYDROXYMETHYLDIHYDROPTERIDINE PYROPHOSPHOKINASE"/>
    <property type="match status" value="1"/>
</dbReference>
<keyword evidence="7" id="KW-0067">ATP-binding</keyword>
<evidence type="ECO:0000313" key="10">
    <source>
        <dbReference type="EMBL" id="SDO57319.1"/>
    </source>
</evidence>
<organism evidence="10 11">
    <name type="scientific">Streptococcus equinus</name>
    <name type="common">Streptococcus bovis</name>
    <dbReference type="NCBI Taxonomy" id="1335"/>
    <lineage>
        <taxon>Bacteria</taxon>
        <taxon>Bacillati</taxon>
        <taxon>Bacillota</taxon>
        <taxon>Bacilli</taxon>
        <taxon>Lactobacillales</taxon>
        <taxon>Streptococcaceae</taxon>
        <taxon>Streptococcus</taxon>
    </lineage>
</organism>